<organism evidence="1">
    <name type="scientific">bioreactor metagenome</name>
    <dbReference type="NCBI Taxonomy" id="1076179"/>
    <lineage>
        <taxon>unclassified sequences</taxon>
        <taxon>metagenomes</taxon>
        <taxon>ecological metagenomes</taxon>
    </lineage>
</organism>
<protein>
    <submittedName>
        <fullName evidence="1">Uncharacterized protein</fullName>
    </submittedName>
</protein>
<reference evidence="1" key="1">
    <citation type="submission" date="2019-08" db="EMBL/GenBank/DDBJ databases">
        <authorList>
            <person name="Kucharzyk K."/>
            <person name="Murdoch R.W."/>
            <person name="Higgins S."/>
            <person name="Loffler F."/>
        </authorList>
    </citation>
    <scope>NUCLEOTIDE SEQUENCE</scope>
</reference>
<proteinExistence type="predicted"/>
<sequence>MDPFERILPNKAQVQEIAARPVQFTEVHRVLTIPQTPAIGIVTVQSTAAVELKVGGSALASRSVLRVRNPDPSIPVRIGGSAITESTGDLLEPFETIEILLDKTVPVSIYGRSTGYEVSLEVMES</sequence>
<dbReference type="EMBL" id="VSSQ01026981">
    <property type="protein sequence ID" value="MPM75960.1"/>
    <property type="molecule type" value="Genomic_DNA"/>
</dbReference>
<evidence type="ECO:0000313" key="1">
    <source>
        <dbReference type="EMBL" id="MPM75960.1"/>
    </source>
</evidence>
<name>A0A645CG87_9ZZZZ</name>
<comment type="caution">
    <text evidence="1">The sequence shown here is derived from an EMBL/GenBank/DDBJ whole genome shotgun (WGS) entry which is preliminary data.</text>
</comment>
<dbReference type="AlphaFoldDB" id="A0A645CG87"/>
<accession>A0A645CG87</accession>
<gene>
    <name evidence="1" type="ORF">SDC9_122955</name>
</gene>